<dbReference type="EMBL" id="KN847492">
    <property type="protein sequence ID" value="KIW20009.1"/>
    <property type="molecule type" value="Genomic_DNA"/>
</dbReference>
<dbReference type="RefSeq" id="XP_016240225.1">
    <property type="nucleotide sequence ID" value="XM_016374949.1"/>
</dbReference>
<feature type="compositionally biased region" description="Basic and acidic residues" evidence="1">
    <location>
        <begin position="196"/>
        <end position="210"/>
    </location>
</feature>
<dbReference type="AlphaFoldDB" id="A0A0D2C914"/>
<reference evidence="2 3" key="1">
    <citation type="submission" date="2015-01" db="EMBL/GenBank/DDBJ databases">
        <title>The Genome Sequence of Exophiala spinifera CBS89968.</title>
        <authorList>
            <consortium name="The Broad Institute Genomics Platform"/>
            <person name="Cuomo C."/>
            <person name="de Hoog S."/>
            <person name="Gorbushina A."/>
            <person name="Stielow B."/>
            <person name="Teixiera M."/>
            <person name="Abouelleil A."/>
            <person name="Chapman S.B."/>
            <person name="Priest M."/>
            <person name="Young S.K."/>
            <person name="Wortman J."/>
            <person name="Nusbaum C."/>
            <person name="Birren B."/>
        </authorList>
    </citation>
    <scope>NUCLEOTIDE SEQUENCE [LARGE SCALE GENOMIC DNA]</scope>
    <source>
        <strain evidence="2 3">CBS 89968</strain>
    </source>
</reference>
<dbReference type="GeneID" id="27327667"/>
<feature type="region of interest" description="Disordered" evidence="1">
    <location>
        <begin position="110"/>
        <end position="223"/>
    </location>
</feature>
<proteinExistence type="predicted"/>
<organism evidence="2 3">
    <name type="scientific">Exophiala spinifera</name>
    <dbReference type="NCBI Taxonomy" id="91928"/>
    <lineage>
        <taxon>Eukaryota</taxon>
        <taxon>Fungi</taxon>
        <taxon>Dikarya</taxon>
        <taxon>Ascomycota</taxon>
        <taxon>Pezizomycotina</taxon>
        <taxon>Eurotiomycetes</taxon>
        <taxon>Chaetothyriomycetidae</taxon>
        <taxon>Chaetothyriales</taxon>
        <taxon>Herpotrichiellaceae</taxon>
        <taxon>Exophiala</taxon>
    </lineage>
</organism>
<dbReference type="Proteomes" id="UP000053328">
    <property type="component" value="Unassembled WGS sequence"/>
</dbReference>
<feature type="compositionally biased region" description="Acidic residues" evidence="1">
    <location>
        <begin position="211"/>
        <end position="223"/>
    </location>
</feature>
<name>A0A0D2C914_9EURO</name>
<dbReference type="OrthoDB" id="4159375at2759"/>
<accession>A0A0D2C914</accession>
<dbReference type="VEuPathDB" id="FungiDB:PV08_00584"/>
<protein>
    <submittedName>
        <fullName evidence="2">Uncharacterized protein</fullName>
    </submittedName>
</protein>
<feature type="compositionally biased region" description="Basic and acidic residues" evidence="1">
    <location>
        <begin position="142"/>
        <end position="160"/>
    </location>
</feature>
<evidence type="ECO:0000313" key="3">
    <source>
        <dbReference type="Proteomes" id="UP000053328"/>
    </source>
</evidence>
<gene>
    <name evidence="2" type="ORF">PV08_00584</name>
</gene>
<evidence type="ECO:0000256" key="1">
    <source>
        <dbReference type="SAM" id="MobiDB-lite"/>
    </source>
</evidence>
<dbReference type="HOGENOM" id="CLU_1377987_0_0_1"/>
<keyword evidence="3" id="KW-1185">Reference proteome</keyword>
<evidence type="ECO:0000313" key="2">
    <source>
        <dbReference type="EMBL" id="KIW20009.1"/>
    </source>
</evidence>
<feature type="compositionally biased region" description="Polar residues" evidence="1">
    <location>
        <begin position="116"/>
        <end position="125"/>
    </location>
</feature>
<sequence>MSYLDKQVSPISKLMFDIKTMVDYAQSENSTTTTPPITKMISETAPAVRPQRRGSEGVAGVRDNAFISFYNDCDVSELLFKEPAFAHGFIPLEPEPEQPAKSKAVPFKATRRPTEHMNTGTTPPSTIVEKKTVDPTPLKASVEADRSSEKKSYDKERRPSFVEVSVPHANHEEHAPHHHRRHSSETHLPMSWWPEDETRATHAWVERTESGVEDDMSDADEEEDAIEEAFYASYD</sequence>